<evidence type="ECO:0000313" key="1">
    <source>
        <dbReference type="EMBL" id="MBP2047653.1"/>
    </source>
</evidence>
<dbReference type="RefSeq" id="WP_079147042.1">
    <property type="nucleotide sequence ID" value="NZ_CP016279.1"/>
</dbReference>
<organism evidence="1 2">
    <name type="scientific">Streptomyces griseochromogenes</name>
    <dbReference type="NCBI Taxonomy" id="68214"/>
    <lineage>
        <taxon>Bacteria</taxon>
        <taxon>Bacillati</taxon>
        <taxon>Actinomycetota</taxon>
        <taxon>Actinomycetes</taxon>
        <taxon>Kitasatosporales</taxon>
        <taxon>Streptomycetaceae</taxon>
        <taxon>Streptomyces</taxon>
    </lineage>
</organism>
<evidence type="ECO:0008006" key="3">
    <source>
        <dbReference type="Google" id="ProtNLM"/>
    </source>
</evidence>
<comment type="caution">
    <text evidence="1">The sequence shown here is derived from an EMBL/GenBank/DDBJ whole genome shotgun (WGS) entry which is preliminary data.</text>
</comment>
<proteinExistence type="predicted"/>
<protein>
    <recommendedName>
        <fullName evidence="3">Polyprenyl synthetase</fullName>
    </recommendedName>
</protein>
<gene>
    <name evidence="1" type="ORF">J2Z21_000575</name>
</gene>
<evidence type="ECO:0000313" key="2">
    <source>
        <dbReference type="Proteomes" id="UP001519309"/>
    </source>
</evidence>
<reference evidence="1 2" key="1">
    <citation type="submission" date="2021-03" db="EMBL/GenBank/DDBJ databases">
        <title>Genomic Encyclopedia of Type Strains, Phase IV (KMG-IV): sequencing the most valuable type-strain genomes for metagenomic binning, comparative biology and taxonomic classification.</title>
        <authorList>
            <person name="Goeker M."/>
        </authorList>
    </citation>
    <scope>NUCLEOTIDE SEQUENCE [LARGE SCALE GENOMIC DNA]</scope>
    <source>
        <strain evidence="1 2">DSM 40499</strain>
    </source>
</reference>
<dbReference type="Proteomes" id="UP001519309">
    <property type="component" value="Unassembled WGS sequence"/>
</dbReference>
<dbReference type="EMBL" id="JAGGLP010000001">
    <property type="protein sequence ID" value="MBP2047653.1"/>
    <property type="molecule type" value="Genomic_DNA"/>
</dbReference>
<name>A0ABS4LJU9_9ACTN</name>
<sequence length="102" mass="10926">MPDPTTEPPASAPPSTPLAALSQMGLLALGLADLACDQLRQLTDRGRQTAHSSDLPHLLTDGMKELHARGELAARRVTQDCDNYLELVARKVVAQRGTADRA</sequence>
<accession>A0ABS4LJU9</accession>
<keyword evidence="2" id="KW-1185">Reference proteome</keyword>